<dbReference type="GO" id="GO:0016620">
    <property type="term" value="F:oxidoreductase activity, acting on the aldehyde or oxo group of donors, NAD or NADP as acceptor"/>
    <property type="evidence" value="ECO:0007669"/>
    <property type="project" value="InterPro"/>
</dbReference>
<dbReference type="InterPro" id="IPR016163">
    <property type="entry name" value="Ald_DH_C"/>
</dbReference>
<accession>A0A0C3CLD0</accession>
<keyword evidence="2 4" id="KW-0560">Oxidoreductase</keyword>
<protein>
    <recommendedName>
        <fullName evidence="5">Aldehyde dehydrogenase domain-containing protein</fullName>
    </recommendedName>
</protein>
<dbReference type="Gene3D" id="3.40.605.10">
    <property type="entry name" value="Aldehyde Dehydrogenase, Chain A, domain 1"/>
    <property type="match status" value="1"/>
</dbReference>
<keyword evidence="7" id="KW-1185">Reference proteome</keyword>
<dbReference type="InterPro" id="IPR029510">
    <property type="entry name" value="Ald_DH_CS_GLU"/>
</dbReference>
<proteinExistence type="inferred from homology"/>
<evidence type="ECO:0000313" key="6">
    <source>
        <dbReference type="EMBL" id="KIM49505.1"/>
    </source>
</evidence>
<reference evidence="7" key="2">
    <citation type="submission" date="2015-01" db="EMBL/GenBank/DDBJ databases">
        <title>Evolutionary Origins and Diversification of the Mycorrhizal Mutualists.</title>
        <authorList>
            <consortium name="DOE Joint Genome Institute"/>
            <consortium name="Mycorrhizal Genomics Consortium"/>
            <person name="Kohler A."/>
            <person name="Kuo A."/>
            <person name="Nagy L.G."/>
            <person name="Floudas D."/>
            <person name="Copeland A."/>
            <person name="Barry K.W."/>
            <person name="Cichocki N."/>
            <person name="Veneault-Fourrey C."/>
            <person name="LaButti K."/>
            <person name="Lindquist E.A."/>
            <person name="Lipzen A."/>
            <person name="Lundell T."/>
            <person name="Morin E."/>
            <person name="Murat C."/>
            <person name="Riley R."/>
            <person name="Ohm R."/>
            <person name="Sun H."/>
            <person name="Tunlid A."/>
            <person name="Henrissat B."/>
            <person name="Grigoriev I.V."/>
            <person name="Hibbett D.S."/>
            <person name="Martin F."/>
        </authorList>
    </citation>
    <scope>NUCLEOTIDE SEQUENCE [LARGE SCALE GENOMIC DNA]</scope>
    <source>
        <strain evidence="7">h7</strain>
    </source>
</reference>
<dbReference type="PROSITE" id="PS00687">
    <property type="entry name" value="ALDEHYDE_DEHYDR_GLU"/>
    <property type="match status" value="1"/>
</dbReference>
<dbReference type="Pfam" id="PF00171">
    <property type="entry name" value="Aldedh"/>
    <property type="match status" value="1"/>
</dbReference>
<dbReference type="SUPFAM" id="SSF53720">
    <property type="entry name" value="ALDH-like"/>
    <property type="match status" value="1"/>
</dbReference>
<reference evidence="6 7" key="1">
    <citation type="submission" date="2014-04" db="EMBL/GenBank/DDBJ databases">
        <authorList>
            <consortium name="DOE Joint Genome Institute"/>
            <person name="Kuo A."/>
            <person name="Gay G."/>
            <person name="Dore J."/>
            <person name="Kohler A."/>
            <person name="Nagy L.G."/>
            <person name="Floudas D."/>
            <person name="Copeland A."/>
            <person name="Barry K.W."/>
            <person name="Cichocki N."/>
            <person name="Veneault-Fourrey C."/>
            <person name="LaButti K."/>
            <person name="Lindquist E.A."/>
            <person name="Lipzen A."/>
            <person name="Lundell T."/>
            <person name="Morin E."/>
            <person name="Murat C."/>
            <person name="Sun H."/>
            <person name="Tunlid A."/>
            <person name="Henrissat B."/>
            <person name="Grigoriev I.V."/>
            <person name="Hibbett D.S."/>
            <person name="Martin F."/>
            <person name="Nordberg H.P."/>
            <person name="Cantor M.N."/>
            <person name="Hua S.X."/>
        </authorList>
    </citation>
    <scope>NUCLEOTIDE SEQUENCE [LARGE SCALE GENOMIC DNA]</scope>
    <source>
        <strain evidence="7">h7</strain>
    </source>
</reference>
<feature type="domain" description="Aldehyde dehydrogenase" evidence="5">
    <location>
        <begin position="99"/>
        <end position="570"/>
    </location>
</feature>
<dbReference type="InterPro" id="IPR016160">
    <property type="entry name" value="Ald_DH_CS_CYS"/>
</dbReference>
<feature type="active site" evidence="3">
    <location>
        <position position="335"/>
    </location>
</feature>
<evidence type="ECO:0000256" key="4">
    <source>
        <dbReference type="RuleBase" id="RU003345"/>
    </source>
</evidence>
<evidence type="ECO:0000256" key="1">
    <source>
        <dbReference type="ARBA" id="ARBA00009986"/>
    </source>
</evidence>
<dbReference type="InterPro" id="IPR016161">
    <property type="entry name" value="Ald_DH/histidinol_DH"/>
</dbReference>
<name>A0A0C3CLD0_HEBCY</name>
<evidence type="ECO:0000256" key="2">
    <source>
        <dbReference type="ARBA" id="ARBA00023002"/>
    </source>
</evidence>
<dbReference type="OrthoDB" id="310895at2759"/>
<dbReference type="CDD" id="cd07098">
    <property type="entry name" value="ALDH_F15-22"/>
    <property type="match status" value="1"/>
</dbReference>
<dbReference type="EMBL" id="KN831768">
    <property type="protein sequence ID" value="KIM49505.1"/>
    <property type="molecule type" value="Genomic_DNA"/>
</dbReference>
<dbReference type="InterPro" id="IPR015590">
    <property type="entry name" value="Aldehyde_DH_dom"/>
</dbReference>
<dbReference type="Gene3D" id="3.40.309.10">
    <property type="entry name" value="Aldehyde Dehydrogenase, Chain A, domain 2"/>
    <property type="match status" value="1"/>
</dbReference>
<evidence type="ECO:0000256" key="3">
    <source>
        <dbReference type="PROSITE-ProRule" id="PRU10007"/>
    </source>
</evidence>
<organism evidence="6 7">
    <name type="scientific">Hebeloma cylindrosporum</name>
    <dbReference type="NCBI Taxonomy" id="76867"/>
    <lineage>
        <taxon>Eukaryota</taxon>
        <taxon>Fungi</taxon>
        <taxon>Dikarya</taxon>
        <taxon>Basidiomycota</taxon>
        <taxon>Agaricomycotina</taxon>
        <taxon>Agaricomycetes</taxon>
        <taxon>Agaricomycetidae</taxon>
        <taxon>Agaricales</taxon>
        <taxon>Agaricineae</taxon>
        <taxon>Hymenogastraceae</taxon>
        <taxon>Hebeloma</taxon>
    </lineage>
</organism>
<dbReference type="STRING" id="686832.A0A0C3CLD0"/>
<dbReference type="PROSITE" id="PS00070">
    <property type="entry name" value="ALDEHYDE_DEHYDR_CYS"/>
    <property type="match status" value="1"/>
</dbReference>
<dbReference type="HOGENOM" id="CLU_005391_1_0_1"/>
<dbReference type="InterPro" id="IPR016162">
    <property type="entry name" value="Ald_DH_N"/>
</dbReference>
<dbReference type="PANTHER" id="PTHR11699">
    <property type="entry name" value="ALDEHYDE DEHYDROGENASE-RELATED"/>
    <property type="match status" value="1"/>
</dbReference>
<evidence type="ECO:0000313" key="7">
    <source>
        <dbReference type="Proteomes" id="UP000053424"/>
    </source>
</evidence>
<comment type="similarity">
    <text evidence="1 4">Belongs to the aldehyde dehydrogenase family.</text>
</comment>
<dbReference type="Proteomes" id="UP000053424">
    <property type="component" value="Unassembled WGS sequence"/>
</dbReference>
<gene>
    <name evidence="6" type="ORF">M413DRAFT_109725</name>
</gene>
<dbReference type="AlphaFoldDB" id="A0A0C3CLD0"/>
<evidence type="ECO:0000259" key="5">
    <source>
        <dbReference type="Pfam" id="PF00171"/>
    </source>
</evidence>
<sequence length="629" mass="70418">MDALISLMNHPYLTMKLGLDSESKRKVDAVYPISIFFAFGIYLVFQRYQLRHNSPVPFEFTFPEAADPAWESTQLHEPTLESHIDNPEIQAAMSVPDRRYITAYDPSTGLHLGTYLADNEQEIERKIERAAEAQKTWKHTTFQQRRRVIRSLQKWLVDNQEVVARVACRDTGKTLIDAALGEILTTCSKMEWIIKHGEKALRPETRRSNLMMFYKQSQVHYEPLGVVAAIVSWNYPLHNAWSPILAALFSGNAIVLKCSEQVVWSTTWFLGVLARCLSACGHNPNIVQAVFCYPEQADALTQSPLIKHITFIGSETVGRKVAMAATKHLTPVTLELGGKDPAVILPGTNLEQWASTWMRGVYQNMGQNCIGIERLLVHNDQYDDLWEIFSQRVAKMRVGSVMSMQQAGYLATVEGGAMISNRFFSGLEKLIKDANDANAYVIGGEEFKHPYHEHGYYFSPTVVGPVDADMDIAKEELFAPIALLMPYETVEEAIDIANGTKYGLGASVFGPDQDECLKVAKQLDCGMVSINDFAVFYVNQDLPFGGTKASGYGRFAGPEGLRSLTNPKAIIVDRWPSLIQTTIPRVLDYPLRSLKHSWDFSSGLIRFLYGDGWRTSVNGLITAIGAARK</sequence>